<dbReference type="KEGG" id="mos:AXE82_05085"/>
<dbReference type="Proteomes" id="UP000255230">
    <property type="component" value="Unassembled WGS sequence"/>
</dbReference>
<dbReference type="AlphaFoldDB" id="A0A378Q797"/>
<organism evidence="1 2">
    <name type="scientific">Faucicola osloensis</name>
    <name type="common">Moraxella osloensis</name>
    <dbReference type="NCBI Taxonomy" id="34062"/>
    <lineage>
        <taxon>Bacteria</taxon>
        <taxon>Pseudomonadati</taxon>
        <taxon>Pseudomonadota</taxon>
        <taxon>Gammaproteobacteria</taxon>
        <taxon>Moraxellales</taxon>
        <taxon>Moraxellaceae</taxon>
        <taxon>Faucicola</taxon>
    </lineage>
</organism>
<accession>A0A378Q797</accession>
<evidence type="ECO:0000313" key="2">
    <source>
        <dbReference type="Proteomes" id="UP000255230"/>
    </source>
</evidence>
<proteinExistence type="predicted"/>
<sequence length="191" mass="22399">MKIFGYTEEEQDIHFGIKPNYKHRLSNLLKRQLQEMLDSGRDVDAVTKEINYLEGLINETKTKKEAQFNKGKLRGFWHKHYFLGTIKQIAVNTSNHIQASDNFQKINEETLISSNSLNDYANNLPKNILKSTLKVKKENSSLTGDWIIYIPYDNLNYYLMLSEHSLRGENTDHLYDKLITECQEQFPFIFS</sequence>
<protein>
    <submittedName>
        <fullName evidence="1">Uncharacterized protein</fullName>
    </submittedName>
</protein>
<reference evidence="1 2" key="1">
    <citation type="submission" date="2018-06" db="EMBL/GenBank/DDBJ databases">
        <authorList>
            <consortium name="Pathogen Informatics"/>
            <person name="Doyle S."/>
        </authorList>
    </citation>
    <scope>NUCLEOTIDE SEQUENCE [LARGE SCALE GENOMIC DNA]</scope>
    <source>
        <strain evidence="1 2">NCTC10465</strain>
    </source>
</reference>
<dbReference type="GeneID" id="35777694"/>
<name>A0A378Q797_FAUOS</name>
<gene>
    <name evidence="1" type="ORF">NCTC10465_00435</name>
</gene>
<keyword evidence="2" id="KW-1185">Reference proteome</keyword>
<dbReference type="RefSeq" id="WP_062332142.1">
    <property type="nucleotide sequence ID" value="NZ_CBCRZU010000006.1"/>
</dbReference>
<evidence type="ECO:0000313" key="1">
    <source>
        <dbReference type="EMBL" id="STY96670.1"/>
    </source>
</evidence>
<dbReference type="EMBL" id="UGPY01000001">
    <property type="protein sequence ID" value="STY96670.1"/>
    <property type="molecule type" value="Genomic_DNA"/>
</dbReference>